<evidence type="ECO:0000256" key="15">
    <source>
        <dbReference type="ARBA" id="ARBA00023033"/>
    </source>
</evidence>
<name>A0A9D4PBT1_RHISA</name>
<dbReference type="GO" id="GO:0050660">
    <property type="term" value="F:flavin adenine dinucleotide binding"/>
    <property type="evidence" value="ECO:0007669"/>
    <property type="project" value="InterPro"/>
</dbReference>
<evidence type="ECO:0000256" key="29">
    <source>
        <dbReference type="ARBA" id="ARBA00048989"/>
    </source>
</evidence>
<comment type="catalytic activity">
    <reaction evidence="23">
        <text>sulcatone + NADPH + O2 + H(+) = 4-methylpent-3-en-1-yl acetate + NADP(+) + H2O</text>
        <dbReference type="Rhea" id="RHEA:54864"/>
        <dbReference type="ChEBI" id="CHEBI:15377"/>
        <dbReference type="ChEBI" id="CHEBI:15378"/>
        <dbReference type="ChEBI" id="CHEBI:15379"/>
        <dbReference type="ChEBI" id="CHEBI:16310"/>
        <dbReference type="ChEBI" id="CHEBI:57783"/>
        <dbReference type="ChEBI" id="CHEBI:58349"/>
        <dbReference type="ChEBI" id="CHEBI:138373"/>
    </reaction>
    <physiologicalReaction direction="left-to-right" evidence="23">
        <dbReference type="Rhea" id="RHEA:54865"/>
    </physiologicalReaction>
</comment>
<keyword evidence="10 33" id="KW-0274">FAD</keyword>
<keyword evidence="5" id="KW-0488">Methylation</keyword>
<reference evidence="34" key="2">
    <citation type="submission" date="2021-09" db="EMBL/GenBank/DDBJ databases">
        <authorList>
            <person name="Jia N."/>
            <person name="Wang J."/>
            <person name="Shi W."/>
            <person name="Du L."/>
            <person name="Sun Y."/>
            <person name="Zhan W."/>
            <person name="Jiang J."/>
            <person name="Wang Q."/>
            <person name="Zhang B."/>
            <person name="Ji P."/>
            <person name="Sakyi L.B."/>
            <person name="Cui X."/>
            <person name="Yuan T."/>
            <person name="Jiang B."/>
            <person name="Yang W."/>
            <person name="Lam T.T.-Y."/>
            <person name="Chang Q."/>
            <person name="Ding S."/>
            <person name="Wang X."/>
            <person name="Zhu J."/>
            <person name="Ruan X."/>
            <person name="Zhao L."/>
            <person name="Wei J."/>
            <person name="Que T."/>
            <person name="Du C."/>
            <person name="Cheng J."/>
            <person name="Dai P."/>
            <person name="Han X."/>
            <person name="Huang E."/>
            <person name="Gao Y."/>
            <person name="Liu J."/>
            <person name="Shao H."/>
            <person name="Ye R."/>
            <person name="Li L."/>
            <person name="Wei W."/>
            <person name="Wang X."/>
            <person name="Wang C."/>
            <person name="Huo Q."/>
            <person name="Li W."/>
            <person name="Guo W."/>
            <person name="Chen H."/>
            <person name="Chen S."/>
            <person name="Zhou L."/>
            <person name="Zhou L."/>
            <person name="Ni X."/>
            <person name="Tian J."/>
            <person name="Zhou Y."/>
            <person name="Sheng Y."/>
            <person name="Liu T."/>
            <person name="Pan Y."/>
            <person name="Xia L."/>
            <person name="Li J."/>
            <person name="Zhao F."/>
            <person name="Cao W."/>
        </authorList>
    </citation>
    <scope>NUCLEOTIDE SEQUENCE</scope>
    <source>
        <strain evidence="34">Rsan-2018</strain>
        <tissue evidence="34">Larvae</tissue>
    </source>
</reference>
<keyword evidence="6" id="KW-0597">Phosphoprotein</keyword>
<accession>A0A9D4PBT1</accession>
<evidence type="ECO:0000313" key="34">
    <source>
        <dbReference type="EMBL" id="KAH7935363.1"/>
    </source>
</evidence>
<comment type="function">
    <text evidence="18">Acts as a Baeyer-Villiger monooxygenase on a broad range of substrates. Catalyzes the insertion of an oxygen atom into a carbon-carbon bond adjacent to a carbonyl, which converts ketones to esters. Active on diverse carbonyl compounds, whereas soft nucleophiles are mostly non- or poorly reactive. In contrast with other forms of FMO it is non- or poorly active on 'classical' substrates such as drugs, pesticides, and dietary components containing soft nucleophilic heteroatoms. Able to oxidize drug molecules bearing a carbonyl group on an aliphatic chain, such as nabumetone and pentoxifylline. Also, in the absence of substrates, shows slow but yet significant NADPH oxidase activity. Acts as a positive modulator of cholesterol biosynthesis as well as glucose homeostasis, promoting metabolic aging via pleiotropic effects.</text>
</comment>
<dbReference type="VEuPathDB" id="VectorBase:RSAN_030954"/>
<dbReference type="VEuPathDB" id="VectorBase:RSAN_038994"/>
<dbReference type="InterPro" id="IPR050346">
    <property type="entry name" value="FMO-like"/>
</dbReference>
<keyword evidence="35" id="KW-1185">Reference proteome</keyword>
<comment type="catalytic activity">
    <reaction evidence="22">
        <text>heptan-2-one + NADPH + O2 + H(+) = pentyl acetate + NADP(+) + H2O</text>
        <dbReference type="Rhea" id="RHEA:54836"/>
        <dbReference type="ChEBI" id="CHEBI:5672"/>
        <dbReference type="ChEBI" id="CHEBI:15377"/>
        <dbReference type="ChEBI" id="CHEBI:15378"/>
        <dbReference type="ChEBI" id="CHEBI:15379"/>
        <dbReference type="ChEBI" id="CHEBI:57783"/>
        <dbReference type="ChEBI" id="CHEBI:58349"/>
        <dbReference type="ChEBI" id="CHEBI:87362"/>
    </reaction>
    <physiologicalReaction direction="left-to-right" evidence="22">
        <dbReference type="Rhea" id="RHEA:54837"/>
    </physiologicalReaction>
</comment>
<comment type="catalytic activity">
    <reaction evidence="32">
        <text>octan-3-one + NADPH + O2 + H(+) = pentyl propanoate + NADP(+) + H2O</text>
        <dbReference type="Rhea" id="RHEA:54840"/>
        <dbReference type="ChEBI" id="CHEBI:15377"/>
        <dbReference type="ChEBI" id="CHEBI:15378"/>
        <dbReference type="ChEBI" id="CHEBI:15379"/>
        <dbReference type="ChEBI" id="CHEBI:57783"/>
        <dbReference type="ChEBI" id="CHEBI:58349"/>
        <dbReference type="ChEBI" id="CHEBI:80946"/>
        <dbReference type="ChEBI" id="CHEBI:87373"/>
    </reaction>
    <physiologicalReaction direction="left-to-right" evidence="32">
        <dbReference type="Rhea" id="RHEA:54841"/>
    </physiologicalReaction>
</comment>
<evidence type="ECO:0000256" key="5">
    <source>
        <dbReference type="ARBA" id="ARBA00022481"/>
    </source>
</evidence>
<dbReference type="InterPro" id="IPR002257">
    <property type="entry name" value="Flavin_mOase_5"/>
</dbReference>
<evidence type="ECO:0000256" key="21">
    <source>
        <dbReference type="ARBA" id="ARBA00047426"/>
    </source>
</evidence>
<keyword evidence="11" id="KW-0492">Microsome</keyword>
<comment type="catalytic activity">
    <reaction evidence="27">
        <text>trimethylamine + NADPH + O2 = trimethylamine N-oxide + NADP(+) + H2O</text>
        <dbReference type="Rhea" id="RHEA:31979"/>
        <dbReference type="ChEBI" id="CHEBI:15377"/>
        <dbReference type="ChEBI" id="CHEBI:15379"/>
        <dbReference type="ChEBI" id="CHEBI:15724"/>
        <dbReference type="ChEBI" id="CHEBI:57783"/>
        <dbReference type="ChEBI" id="CHEBI:58349"/>
        <dbReference type="ChEBI" id="CHEBI:58389"/>
        <dbReference type="EC" id="1.14.13.148"/>
    </reaction>
    <physiologicalReaction direction="left-to-right" evidence="27">
        <dbReference type="Rhea" id="RHEA:31980"/>
    </physiologicalReaction>
</comment>
<gene>
    <name evidence="34" type="ORF">HPB52_006750</name>
</gene>
<evidence type="ECO:0000256" key="30">
    <source>
        <dbReference type="ARBA" id="ARBA00048990"/>
    </source>
</evidence>
<evidence type="ECO:0000256" key="16">
    <source>
        <dbReference type="ARBA" id="ARBA00023098"/>
    </source>
</evidence>
<evidence type="ECO:0000256" key="12">
    <source>
        <dbReference type="ARBA" id="ARBA00022857"/>
    </source>
</evidence>
<evidence type="ECO:0000256" key="24">
    <source>
        <dbReference type="ARBA" id="ARBA00047864"/>
    </source>
</evidence>
<dbReference type="GO" id="GO:0050661">
    <property type="term" value="F:NADP binding"/>
    <property type="evidence" value="ECO:0007669"/>
    <property type="project" value="InterPro"/>
</dbReference>
<evidence type="ECO:0000256" key="25">
    <source>
        <dbReference type="ARBA" id="ARBA00047977"/>
    </source>
</evidence>
<keyword evidence="12" id="KW-0521">NADP</keyword>
<evidence type="ECO:0000256" key="4">
    <source>
        <dbReference type="ARBA" id="ARBA00009183"/>
    </source>
</evidence>
<dbReference type="InterPro" id="IPR020946">
    <property type="entry name" value="Flavin_mOase-like"/>
</dbReference>
<dbReference type="InterPro" id="IPR000960">
    <property type="entry name" value="Flavin_mOase"/>
</dbReference>
<comment type="subcellular location">
    <subcellularLocation>
        <location evidence="2">Endoplasmic reticulum membrane</location>
        <topology evidence="2">Single-pass membrane protein</topology>
    </subcellularLocation>
    <subcellularLocation>
        <location evidence="3">Microsome membrane</location>
    </subcellularLocation>
</comment>
<evidence type="ECO:0000256" key="28">
    <source>
        <dbReference type="ARBA" id="ARBA00048459"/>
    </source>
</evidence>
<dbReference type="GO" id="GO:0004499">
    <property type="term" value="F:N,N-dimethylaniline monooxygenase activity"/>
    <property type="evidence" value="ECO:0007669"/>
    <property type="project" value="InterPro"/>
</dbReference>
<dbReference type="SUPFAM" id="SSF51905">
    <property type="entry name" value="FAD/NAD(P)-binding domain"/>
    <property type="match status" value="6"/>
</dbReference>
<dbReference type="GO" id="GO:0034899">
    <property type="term" value="F:trimethylamine monooxygenase activity"/>
    <property type="evidence" value="ECO:0007669"/>
    <property type="project" value="UniProtKB-EC"/>
</dbReference>
<evidence type="ECO:0000256" key="9">
    <source>
        <dbReference type="ARBA" id="ARBA00022824"/>
    </source>
</evidence>
<evidence type="ECO:0000256" key="11">
    <source>
        <dbReference type="ARBA" id="ARBA00022848"/>
    </source>
</evidence>
<dbReference type="Pfam" id="PF00743">
    <property type="entry name" value="FMO-like"/>
    <property type="match status" value="3"/>
</dbReference>
<dbReference type="GO" id="GO:0016174">
    <property type="term" value="F:NAD(P)H oxidase H2O2-forming activity"/>
    <property type="evidence" value="ECO:0007669"/>
    <property type="project" value="UniProtKB-EC"/>
</dbReference>
<evidence type="ECO:0000256" key="3">
    <source>
        <dbReference type="ARBA" id="ARBA00004524"/>
    </source>
</evidence>
<reference evidence="34" key="1">
    <citation type="journal article" date="2020" name="Cell">
        <title>Large-Scale Comparative Analyses of Tick Genomes Elucidate Their Genetic Diversity and Vector Capacities.</title>
        <authorList>
            <consortium name="Tick Genome and Microbiome Consortium (TIGMIC)"/>
            <person name="Jia N."/>
            <person name="Wang J."/>
            <person name="Shi W."/>
            <person name="Du L."/>
            <person name="Sun Y."/>
            <person name="Zhan W."/>
            <person name="Jiang J.F."/>
            <person name="Wang Q."/>
            <person name="Zhang B."/>
            <person name="Ji P."/>
            <person name="Bell-Sakyi L."/>
            <person name="Cui X.M."/>
            <person name="Yuan T.T."/>
            <person name="Jiang B.G."/>
            <person name="Yang W.F."/>
            <person name="Lam T.T."/>
            <person name="Chang Q.C."/>
            <person name="Ding S.J."/>
            <person name="Wang X.J."/>
            <person name="Zhu J.G."/>
            <person name="Ruan X.D."/>
            <person name="Zhao L."/>
            <person name="Wei J.T."/>
            <person name="Ye R.Z."/>
            <person name="Que T.C."/>
            <person name="Du C.H."/>
            <person name="Zhou Y.H."/>
            <person name="Cheng J.X."/>
            <person name="Dai P.F."/>
            <person name="Guo W.B."/>
            <person name="Han X.H."/>
            <person name="Huang E.J."/>
            <person name="Li L.F."/>
            <person name="Wei W."/>
            <person name="Gao Y.C."/>
            <person name="Liu J.Z."/>
            <person name="Shao H.Z."/>
            <person name="Wang X."/>
            <person name="Wang C.C."/>
            <person name="Yang T.C."/>
            <person name="Huo Q.B."/>
            <person name="Li W."/>
            <person name="Chen H.Y."/>
            <person name="Chen S.E."/>
            <person name="Zhou L.G."/>
            <person name="Ni X.B."/>
            <person name="Tian J.H."/>
            <person name="Sheng Y."/>
            <person name="Liu T."/>
            <person name="Pan Y.S."/>
            <person name="Xia L.Y."/>
            <person name="Li J."/>
            <person name="Zhao F."/>
            <person name="Cao W.C."/>
        </authorList>
    </citation>
    <scope>NUCLEOTIDE SEQUENCE</scope>
    <source>
        <strain evidence="34">Rsan-2018</strain>
    </source>
</reference>
<evidence type="ECO:0000256" key="2">
    <source>
        <dbReference type="ARBA" id="ARBA00004389"/>
    </source>
</evidence>
<comment type="catalytic activity">
    <reaction evidence="29">
        <text>(2E)-geranial + NADPH + O2 + H(+) = (1E)-2,6-dimethylhepta-1,5-dien-1-yl formate + NADP(+) + H2O</text>
        <dbReference type="Rhea" id="RHEA:54860"/>
        <dbReference type="ChEBI" id="CHEBI:15377"/>
        <dbReference type="ChEBI" id="CHEBI:15378"/>
        <dbReference type="ChEBI" id="CHEBI:15379"/>
        <dbReference type="ChEBI" id="CHEBI:16980"/>
        <dbReference type="ChEBI" id="CHEBI:57783"/>
        <dbReference type="ChEBI" id="CHEBI:58349"/>
        <dbReference type="ChEBI" id="CHEBI:138375"/>
    </reaction>
    <physiologicalReaction direction="left-to-right" evidence="29">
        <dbReference type="Rhea" id="RHEA:54861"/>
    </physiologicalReaction>
</comment>
<protein>
    <recommendedName>
        <fullName evidence="33">Flavin-containing monooxygenase</fullName>
        <ecNumber evidence="33">1.-.-.-</ecNumber>
    </recommendedName>
</protein>
<comment type="similarity">
    <text evidence="4 33">Belongs to the FMO family.</text>
</comment>
<dbReference type="FunFam" id="3.50.50.60:FF:000159">
    <property type="entry name" value="Dimethylaniline monooxygenase [N-oxide-forming]"/>
    <property type="match status" value="3"/>
</dbReference>
<evidence type="ECO:0000313" key="35">
    <source>
        <dbReference type="Proteomes" id="UP000821837"/>
    </source>
</evidence>
<dbReference type="PANTHER" id="PTHR23023">
    <property type="entry name" value="DIMETHYLANILINE MONOOXYGENASE"/>
    <property type="match status" value="1"/>
</dbReference>
<evidence type="ECO:0000256" key="20">
    <source>
        <dbReference type="ARBA" id="ARBA00047338"/>
    </source>
</evidence>
<evidence type="ECO:0000256" key="13">
    <source>
        <dbReference type="ARBA" id="ARBA00022989"/>
    </source>
</evidence>
<dbReference type="GO" id="GO:0006629">
    <property type="term" value="P:lipid metabolic process"/>
    <property type="evidence" value="ECO:0007669"/>
    <property type="project" value="UniProtKB-KW"/>
</dbReference>
<sequence length="1547" mass="174471">MSCQGSAMRVAVIGAGCSGVAAVKACLEENLDVVCFEAASNSGGLWWYRDEEHEEDFDAGTVMRFTVCNTSKEMCVYSDFPPDKDWPVFLSHKKMLQYIREYADHFRVTPRIRFRHKVVDLGEDLTLRVRNLETGEEFEESFDRVMICSGHHAIPSVPVIPGRAKFKGRVMHSREYKYTDESIRGKRVVVVGFGNSAVDIAVDMADVAEQVFLSIRRANWVVPRHFGGVPIDVAFSKQLFMFLYDYIPTRVSSWYMQYVANSAFDHKALGLEPQHQLLAQYAVINSALPEKILNGQVKFRGEIEAFTELGVIMDNVEEPVDLVIFATGYKNDVPFASSVLRKDGNFPLLYHRIFPPEHPRVAFIGFVDVNACMLMISEMQSRYVVQVFRDKLTLPSSNTMLAEVVMKMEDARRFFVPSPRHAMMVDQASYIGDLATMIGVRPNFRRMLFTDPWLFYAAVRAPALNYRYRLEGPHAWSGARDAILGYQSRMKAPLKPPMRLPRSERKQEEITLLTVVLLVVFLCLAVMLTSEFPLFSAVICGNSCTVRLGGSNSSPVFPLSGYGLVQTKVANAPKMRVAVIGAGCCGITAVKACLEEGLDVICFEKASNCGGLWWYREETPGSGTGTVMRFTVANTSKEMSCYSDFPPDKEAPLFMSHWQTLRYMRNYADHFGVTPRIRFNHEVLRLNKDGTLRIRDSAAGIEWEETFDAVLVCSGHHATPLMPDVPGRELFRGRVMHSRDYKDVDERVRDKNAVVVGCANSAIDVAVNLASVARQVFLSTRRVNWILPNHYRGTPFDEYAFNQLRLWLYSWLPRSCYSRFLTSVANEAWNHKMFGLEPDHDILSQGLVVNNYIQGKLLDGTVKPRGAPERFTETGLVMDGVEEEVDTVVFATGFKAELSFPTDALPQKGERFLLYKMMVPPDNPNVAFLGFIDASSNMLQAFEMQARYMALVLSGKLRLPSKKEMEADIEATQNWISSFIPTTRHALMIDRVSYVDDLAGIIGVRPNYFKLFFTDPRLYWTLITSPLLNYQFRLRGPHPWSGARDAILGYKERMRAALGAMRVAVIGAGCCGITAVKACLEEGLDVVCFEKASNCGGLWWYRDETPESGAGTVMRFTVANSSKEMSSYSDFPPDKNAPQFMTHWQTLEYIRSYADHFGVTSKIRFNHEVLRLDRYGTLRIRDAKTGREWEDVFDGVLVCTGHHGSPSVPDVPGRELYRGRVLHSRDYKYADDSFRDKTVAVVGFGNSALDVAVNLTSVTRQVFLSTRRINWVIPSHHKSVPIDVYVLNQLRLWLFSWVPLLSFGRFILGIIKNAWDPKKLGLEADHDIMTQGLIVNQYIDGKLLDGTVKIRGPPQRFTEEGLVMDDLKENVDAVVFATGFKPALPFPTDALPRDGDRLLLYKMMIPPANPNVAFLGFVEANGSIAPVFEMQARYVARVFSGQVKLPSRDAMEADVTAAQEVIKSCFVPTPRHSLMIDKVAYVDELAKVIGVKPNYLKLFFTDPRLYYTLVTSPVLSYQYRLEGPHSWNGARDAIMGFKARSRAPLLP</sequence>
<keyword evidence="8" id="KW-0812">Transmembrane</keyword>
<organism evidence="34 35">
    <name type="scientific">Rhipicephalus sanguineus</name>
    <name type="common">Brown dog tick</name>
    <name type="synonym">Ixodes sanguineus</name>
    <dbReference type="NCBI Taxonomy" id="34632"/>
    <lineage>
        <taxon>Eukaryota</taxon>
        <taxon>Metazoa</taxon>
        <taxon>Ecdysozoa</taxon>
        <taxon>Arthropoda</taxon>
        <taxon>Chelicerata</taxon>
        <taxon>Arachnida</taxon>
        <taxon>Acari</taxon>
        <taxon>Parasitiformes</taxon>
        <taxon>Ixodida</taxon>
        <taxon>Ixodoidea</taxon>
        <taxon>Ixodidae</taxon>
        <taxon>Rhipicephalinae</taxon>
        <taxon>Rhipicephalus</taxon>
        <taxon>Rhipicephalus</taxon>
    </lineage>
</organism>
<dbReference type="Proteomes" id="UP000821837">
    <property type="component" value="Unassembled WGS sequence"/>
</dbReference>
<dbReference type="PRINTS" id="PR00370">
    <property type="entry name" value="FMOXYGENASE"/>
</dbReference>
<dbReference type="Gene3D" id="3.50.50.60">
    <property type="entry name" value="FAD/NAD(P)-binding domain"/>
    <property type="match status" value="3"/>
</dbReference>
<evidence type="ECO:0000256" key="22">
    <source>
        <dbReference type="ARBA" id="ARBA00047574"/>
    </source>
</evidence>
<evidence type="ECO:0000256" key="19">
    <source>
        <dbReference type="ARBA" id="ARBA00045957"/>
    </source>
</evidence>
<keyword evidence="15 33" id="KW-0503">Monooxygenase</keyword>
<keyword evidence="17" id="KW-0472">Membrane</keyword>
<dbReference type="EMBL" id="JABSTV010001255">
    <property type="protein sequence ID" value="KAH7935363.1"/>
    <property type="molecule type" value="Genomic_DNA"/>
</dbReference>
<evidence type="ECO:0000256" key="17">
    <source>
        <dbReference type="ARBA" id="ARBA00023136"/>
    </source>
</evidence>
<evidence type="ECO:0000256" key="18">
    <source>
        <dbReference type="ARBA" id="ARBA00045722"/>
    </source>
</evidence>
<evidence type="ECO:0000256" key="33">
    <source>
        <dbReference type="RuleBase" id="RU361177"/>
    </source>
</evidence>
<keyword evidence="16" id="KW-0443">Lipid metabolism</keyword>
<comment type="catalytic activity">
    <reaction evidence="30">
        <text>heptan-4-one + NADPH + O2 + H(+) = propyl butanoate + NADP(+) + H2O</text>
        <dbReference type="Rhea" id="RHEA:54852"/>
        <dbReference type="ChEBI" id="CHEBI:15377"/>
        <dbReference type="ChEBI" id="CHEBI:15378"/>
        <dbReference type="ChEBI" id="CHEBI:15379"/>
        <dbReference type="ChEBI" id="CHEBI:57783"/>
        <dbReference type="ChEBI" id="CHEBI:58349"/>
        <dbReference type="ChEBI" id="CHEBI:89484"/>
        <dbReference type="ChEBI" id="CHEBI:89719"/>
    </reaction>
    <physiologicalReaction direction="left-to-right" evidence="30">
        <dbReference type="Rhea" id="RHEA:54853"/>
    </physiologicalReaction>
</comment>
<dbReference type="GO" id="GO:0005789">
    <property type="term" value="C:endoplasmic reticulum membrane"/>
    <property type="evidence" value="ECO:0007669"/>
    <property type="project" value="UniProtKB-SubCell"/>
</dbReference>
<dbReference type="InterPro" id="IPR036188">
    <property type="entry name" value="FAD/NAD-bd_sf"/>
</dbReference>
<comment type="catalytic activity">
    <reaction evidence="31">
        <text>N,N-dimethylaniline + NADPH + O2 + H(+) = N,N-dimethylaniline N-oxide + NADP(+) + H2O</text>
        <dbReference type="Rhea" id="RHEA:24468"/>
        <dbReference type="ChEBI" id="CHEBI:15377"/>
        <dbReference type="ChEBI" id="CHEBI:15378"/>
        <dbReference type="ChEBI" id="CHEBI:15379"/>
        <dbReference type="ChEBI" id="CHEBI:16269"/>
        <dbReference type="ChEBI" id="CHEBI:17735"/>
        <dbReference type="ChEBI" id="CHEBI:57783"/>
        <dbReference type="ChEBI" id="CHEBI:58349"/>
        <dbReference type="EC" id="1.14.13.8"/>
    </reaction>
    <physiologicalReaction direction="left-to-right" evidence="31">
        <dbReference type="Rhea" id="RHEA:24469"/>
    </physiologicalReaction>
</comment>
<evidence type="ECO:0000256" key="6">
    <source>
        <dbReference type="ARBA" id="ARBA00022553"/>
    </source>
</evidence>
<comment type="catalytic activity">
    <reaction evidence="28">
        <text>octan-3-one + NADPH + O2 + H(+) = ethyl hexanoate + NADP(+) + H2O</text>
        <dbReference type="Rhea" id="RHEA:54856"/>
        <dbReference type="ChEBI" id="CHEBI:15377"/>
        <dbReference type="ChEBI" id="CHEBI:15378"/>
        <dbReference type="ChEBI" id="CHEBI:15379"/>
        <dbReference type="ChEBI" id="CHEBI:57783"/>
        <dbReference type="ChEBI" id="CHEBI:58349"/>
        <dbReference type="ChEBI" id="CHEBI:80946"/>
        <dbReference type="ChEBI" id="CHEBI:86055"/>
    </reaction>
    <physiologicalReaction direction="left-to-right" evidence="28">
        <dbReference type="Rhea" id="RHEA:54857"/>
    </physiologicalReaction>
</comment>
<comment type="catalytic activity">
    <reaction evidence="24">
        <text>NADPH + O2 + H(+) = H2O2 + NADP(+)</text>
        <dbReference type="Rhea" id="RHEA:11260"/>
        <dbReference type="ChEBI" id="CHEBI:15378"/>
        <dbReference type="ChEBI" id="CHEBI:15379"/>
        <dbReference type="ChEBI" id="CHEBI:16240"/>
        <dbReference type="ChEBI" id="CHEBI:57783"/>
        <dbReference type="ChEBI" id="CHEBI:58349"/>
        <dbReference type="EC" id="1.6.3.1"/>
    </reaction>
    <physiologicalReaction direction="left-to-right" evidence="24">
        <dbReference type="Rhea" id="RHEA:11261"/>
    </physiologicalReaction>
</comment>
<evidence type="ECO:0000256" key="32">
    <source>
        <dbReference type="ARBA" id="ARBA00049475"/>
    </source>
</evidence>
<evidence type="ECO:0000256" key="1">
    <source>
        <dbReference type="ARBA" id="ARBA00001974"/>
    </source>
</evidence>
<keyword evidence="9" id="KW-0256">Endoplasmic reticulum</keyword>
<keyword evidence="7 33" id="KW-0285">Flavoprotein</keyword>
<dbReference type="EC" id="1.-.-.-" evidence="33"/>
<comment type="catalytic activity">
    <reaction evidence="26">
        <text>hypotaurine + NADPH + O2 + H(+) = taurine + NADP(+) + H2O</text>
        <dbReference type="Rhea" id="RHEA:69819"/>
        <dbReference type="ChEBI" id="CHEBI:15377"/>
        <dbReference type="ChEBI" id="CHEBI:15378"/>
        <dbReference type="ChEBI" id="CHEBI:15379"/>
        <dbReference type="ChEBI" id="CHEBI:57783"/>
        <dbReference type="ChEBI" id="CHEBI:57853"/>
        <dbReference type="ChEBI" id="CHEBI:58349"/>
        <dbReference type="ChEBI" id="CHEBI:507393"/>
        <dbReference type="EC" id="1.14.13.8"/>
    </reaction>
    <physiologicalReaction direction="left-to-right" evidence="26">
        <dbReference type="Rhea" id="RHEA:69820"/>
    </physiologicalReaction>
</comment>
<comment type="catalytic activity">
    <reaction evidence="21">
        <text>hexan-3-one + NADPH + O2 + H(+) = propyl propanoate + NADP(+) + H2O</text>
        <dbReference type="Rhea" id="RHEA:54848"/>
        <dbReference type="ChEBI" id="CHEBI:15377"/>
        <dbReference type="ChEBI" id="CHEBI:15378"/>
        <dbReference type="ChEBI" id="CHEBI:15379"/>
        <dbReference type="ChEBI" id="CHEBI:57783"/>
        <dbReference type="ChEBI" id="CHEBI:58349"/>
        <dbReference type="ChEBI" id="CHEBI:89828"/>
        <dbReference type="ChEBI" id="CHEBI:89891"/>
    </reaction>
    <physiologicalReaction direction="left-to-right" evidence="21">
        <dbReference type="Rhea" id="RHEA:54849"/>
    </physiologicalReaction>
</comment>
<proteinExistence type="inferred from homology"/>
<keyword evidence="13" id="KW-1133">Transmembrane helix</keyword>
<evidence type="ECO:0000256" key="8">
    <source>
        <dbReference type="ARBA" id="ARBA00022692"/>
    </source>
</evidence>
<keyword evidence="14 33" id="KW-0560">Oxidoreductase</keyword>
<evidence type="ECO:0000256" key="31">
    <source>
        <dbReference type="ARBA" id="ARBA00049443"/>
    </source>
</evidence>
<comment type="catalytic activity">
    <reaction evidence="20">
        <text>hypotaurine + NADH + O2 + H(+) = taurine + NAD(+) + H2O</text>
        <dbReference type="Rhea" id="RHEA:74111"/>
        <dbReference type="ChEBI" id="CHEBI:15377"/>
        <dbReference type="ChEBI" id="CHEBI:15378"/>
        <dbReference type="ChEBI" id="CHEBI:15379"/>
        <dbReference type="ChEBI" id="CHEBI:57540"/>
        <dbReference type="ChEBI" id="CHEBI:57853"/>
        <dbReference type="ChEBI" id="CHEBI:57945"/>
        <dbReference type="ChEBI" id="CHEBI:507393"/>
        <dbReference type="EC" id="1.14.13.8"/>
    </reaction>
    <physiologicalReaction direction="left-to-right" evidence="20">
        <dbReference type="Rhea" id="RHEA:74112"/>
    </physiologicalReaction>
</comment>
<evidence type="ECO:0000256" key="10">
    <source>
        <dbReference type="ARBA" id="ARBA00022827"/>
    </source>
</evidence>
<dbReference type="VEuPathDB" id="VectorBase:RSAN_050006"/>
<evidence type="ECO:0000256" key="26">
    <source>
        <dbReference type="ARBA" id="ARBA00048041"/>
    </source>
</evidence>
<evidence type="ECO:0000256" key="27">
    <source>
        <dbReference type="ARBA" id="ARBA00048088"/>
    </source>
</evidence>
<evidence type="ECO:0000256" key="23">
    <source>
        <dbReference type="ARBA" id="ARBA00047855"/>
    </source>
</evidence>
<comment type="catalytic activity">
    <reaction evidence="25">
        <text>hexan-3-one + NADPH + O2 + H(+) = ethyl butanoate + NADP(+) + H2O</text>
        <dbReference type="Rhea" id="RHEA:54844"/>
        <dbReference type="ChEBI" id="CHEBI:15377"/>
        <dbReference type="ChEBI" id="CHEBI:15378"/>
        <dbReference type="ChEBI" id="CHEBI:15379"/>
        <dbReference type="ChEBI" id="CHEBI:57783"/>
        <dbReference type="ChEBI" id="CHEBI:58349"/>
        <dbReference type="ChEBI" id="CHEBI:88764"/>
        <dbReference type="ChEBI" id="CHEBI:89891"/>
    </reaction>
    <physiologicalReaction direction="left-to-right" evidence="25">
        <dbReference type="Rhea" id="RHEA:54845"/>
    </physiologicalReaction>
</comment>
<comment type="function">
    <text evidence="19">Broad spectrum monooxygenase that catalyzes the oxygenation of a wide variety of nitrogen- and sulfur-containing compounds including xenobiotics. Catalyzes the S-oxygenation of hypotaurine to produce taurine, an organic osmolyte involved in cell volume regulation as well as a variety of cytoprotective and developmental processes. In vitro, catalyzes the N-oxygenation of trimethylamine (TMA) to produce trimethylamine N-oxide (TMAO) and could therefore participate to the detoxification of this compound that is generated by the action of gut microbiota from dietary precursors such as choline, choline containing compounds, betaine or L-carnitine.</text>
</comment>
<evidence type="ECO:0000256" key="14">
    <source>
        <dbReference type="ARBA" id="ARBA00023002"/>
    </source>
</evidence>
<dbReference type="PRINTS" id="PR01125">
    <property type="entry name" value="FMOXYGENASE5"/>
</dbReference>
<evidence type="ECO:0000256" key="7">
    <source>
        <dbReference type="ARBA" id="ARBA00022630"/>
    </source>
</evidence>
<comment type="caution">
    <text evidence="34">The sequence shown here is derived from an EMBL/GenBank/DDBJ whole genome shotgun (WGS) entry which is preliminary data.</text>
</comment>
<comment type="cofactor">
    <cofactor evidence="1 33">
        <name>FAD</name>
        <dbReference type="ChEBI" id="CHEBI:57692"/>
    </cofactor>
</comment>